<evidence type="ECO:0000313" key="6">
    <source>
        <dbReference type="EMBL" id="TCD63492.1"/>
    </source>
</evidence>
<gene>
    <name evidence="6" type="primary">FAU1</name>
    <name evidence="6" type="ORF">EIP91_005351</name>
</gene>
<dbReference type="PANTHER" id="PTHR23407:SF1">
    <property type="entry name" value="5-FORMYLTETRAHYDROFOLATE CYCLO-LIGASE"/>
    <property type="match status" value="1"/>
</dbReference>
<evidence type="ECO:0000256" key="5">
    <source>
        <dbReference type="ARBA" id="ARBA00038966"/>
    </source>
</evidence>
<accession>A0A4R0R7K8</accession>
<evidence type="ECO:0000256" key="1">
    <source>
        <dbReference type="ARBA" id="ARBA00010638"/>
    </source>
</evidence>
<keyword evidence="3" id="KW-0067">ATP-binding</keyword>
<evidence type="ECO:0000256" key="3">
    <source>
        <dbReference type="ARBA" id="ARBA00022840"/>
    </source>
</evidence>
<dbReference type="Gene3D" id="3.40.50.10420">
    <property type="entry name" value="NagB/RpiA/CoA transferase-like"/>
    <property type="match status" value="1"/>
</dbReference>
<reference evidence="6 7" key="1">
    <citation type="submission" date="2018-11" db="EMBL/GenBank/DDBJ databases">
        <title>Genome assembly of Steccherinum ochraceum LE-BIN_3174, the white-rot fungus of the Steccherinaceae family (The Residual Polyporoid clade, Polyporales, Basidiomycota).</title>
        <authorList>
            <person name="Fedorova T.V."/>
            <person name="Glazunova O.A."/>
            <person name="Landesman E.O."/>
            <person name="Moiseenko K.V."/>
            <person name="Psurtseva N.V."/>
            <person name="Savinova O.S."/>
            <person name="Shakhova N.V."/>
            <person name="Tyazhelova T.V."/>
            <person name="Vasina D.V."/>
        </authorList>
    </citation>
    <scope>NUCLEOTIDE SEQUENCE [LARGE SCALE GENOMIC DNA]</scope>
    <source>
        <strain evidence="6 7">LE-BIN_3174</strain>
    </source>
</reference>
<evidence type="ECO:0000256" key="2">
    <source>
        <dbReference type="ARBA" id="ARBA00022741"/>
    </source>
</evidence>
<dbReference type="Proteomes" id="UP000292702">
    <property type="component" value="Unassembled WGS sequence"/>
</dbReference>
<dbReference type="GO" id="GO:0035999">
    <property type="term" value="P:tetrahydrofolate interconversion"/>
    <property type="evidence" value="ECO:0007669"/>
    <property type="project" value="TreeGrafter"/>
</dbReference>
<dbReference type="GO" id="GO:0005524">
    <property type="term" value="F:ATP binding"/>
    <property type="evidence" value="ECO:0007669"/>
    <property type="project" value="UniProtKB-KW"/>
</dbReference>
<comment type="similarity">
    <text evidence="1">Belongs to the 5-formyltetrahydrofolate cyclo-ligase family.</text>
</comment>
<comment type="catalytic activity">
    <reaction evidence="4">
        <text>(6S)-5-formyl-5,6,7,8-tetrahydrofolate + ATP = (6R)-5,10-methenyltetrahydrofolate + ADP + phosphate</text>
        <dbReference type="Rhea" id="RHEA:10488"/>
        <dbReference type="ChEBI" id="CHEBI:30616"/>
        <dbReference type="ChEBI" id="CHEBI:43474"/>
        <dbReference type="ChEBI" id="CHEBI:57455"/>
        <dbReference type="ChEBI" id="CHEBI:57457"/>
        <dbReference type="ChEBI" id="CHEBI:456216"/>
        <dbReference type="EC" id="6.3.3.2"/>
    </reaction>
</comment>
<dbReference type="Pfam" id="PF01812">
    <property type="entry name" value="5-FTHF_cyc-lig"/>
    <property type="match status" value="1"/>
</dbReference>
<dbReference type="InterPro" id="IPR024185">
    <property type="entry name" value="FTHF_cligase-like_sf"/>
</dbReference>
<dbReference type="PANTHER" id="PTHR23407">
    <property type="entry name" value="ATPASE INHIBITOR/5-FORMYLTETRAHYDROFOLATE CYCLO-LIGASE"/>
    <property type="match status" value="1"/>
</dbReference>
<name>A0A4R0R7K8_9APHY</name>
<evidence type="ECO:0000256" key="4">
    <source>
        <dbReference type="ARBA" id="ARBA00036539"/>
    </source>
</evidence>
<dbReference type="InterPro" id="IPR037171">
    <property type="entry name" value="NagB/RpiA_transferase-like"/>
</dbReference>
<dbReference type="AlphaFoldDB" id="A0A4R0R7K8"/>
<dbReference type="GO" id="GO:0005739">
    <property type="term" value="C:mitochondrion"/>
    <property type="evidence" value="ECO:0007669"/>
    <property type="project" value="TreeGrafter"/>
</dbReference>
<keyword evidence="7" id="KW-1185">Reference proteome</keyword>
<sequence>MERDISAEWFVLVYSVSQIQKMAHTNGSYLSALEANDEPLDLILMPGVAFDHSLSRLGHGKGYYDRFITRYTALHNGRKLLLVALALREQILEAGKVPVGENDWKVDVIVGPDGFVPAAL</sequence>
<protein>
    <recommendedName>
        <fullName evidence="5">5-formyltetrahydrofolate cyclo-ligase</fullName>
        <ecNumber evidence="5">6.3.3.2</ecNumber>
    </recommendedName>
</protein>
<proteinExistence type="inferred from homology"/>
<dbReference type="GO" id="GO:0030272">
    <property type="term" value="F:5-formyltetrahydrofolate cyclo-ligase activity"/>
    <property type="evidence" value="ECO:0007669"/>
    <property type="project" value="UniProtKB-EC"/>
</dbReference>
<dbReference type="OrthoDB" id="2015992at2759"/>
<dbReference type="SUPFAM" id="SSF100950">
    <property type="entry name" value="NagB/RpiA/CoA transferase-like"/>
    <property type="match status" value="1"/>
</dbReference>
<dbReference type="GO" id="GO:0009396">
    <property type="term" value="P:folic acid-containing compound biosynthetic process"/>
    <property type="evidence" value="ECO:0007669"/>
    <property type="project" value="TreeGrafter"/>
</dbReference>
<dbReference type="EMBL" id="RWJN01000294">
    <property type="protein sequence ID" value="TCD63492.1"/>
    <property type="molecule type" value="Genomic_DNA"/>
</dbReference>
<comment type="caution">
    <text evidence="6">The sequence shown here is derived from an EMBL/GenBank/DDBJ whole genome shotgun (WGS) entry which is preliminary data.</text>
</comment>
<dbReference type="InterPro" id="IPR002698">
    <property type="entry name" value="FTHF_cligase"/>
</dbReference>
<organism evidence="6 7">
    <name type="scientific">Steccherinum ochraceum</name>
    <dbReference type="NCBI Taxonomy" id="92696"/>
    <lineage>
        <taxon>Eukaryota</taxon>
        <taxon>Fungi</taxon>
        <taxon>Dikarya</taxon>
        <taxon>Basidiomycota</taxon>
        <taxon>Agaricomycotina</taxon>
        <taxon>Agaricomycetes</taxon>
        <taxon>Polyporales</taxon>
        <taxon>Steccherinaceae</taxon>
        <taxon>Steccherinum</taxon>
    </lineage>
</organism>
<keyword evidence="2" id="KW-0547">Nucleotide-binding</keyword>
<dbReference type="EC" id="6.3.3.2" evidence="5"/>
<dbReference type="STRING" id="92696.A0A4R0R7K8"/>
<evidence type="ECO:0000313" key="7">
    <source>
        <dbReference type="Proteomes" id="UP000292702"/>
    </source>
</evidence>